<dbReference type="eggNOG" id="ENOG502R89W">
    <property type="taxonomic scope" value="Eukaryota"/>
</dbReference>
<evidence type="ECO:0000256" key="19">
    <source>
        <dbReference type="SAM" id="MobiDB-lite"/>
    </source>
</evidence>
<evidence type="ECO:0000256" key="16">
    <source>
        <dbReference type="ARBA" id="ARBA00023328"/>
    </source>
</evidence>
<evidence type="ECO:0000256" key="11">
    <source>
        <dbReference type="ARBA" id="ARBA00022838"/>
    </source>
</evidence>
<evidence type="ECO:0000256" key="13">
    <source>
        <dbReference type="ARBA" id="ARBA00023212"/>
    </source>
</evidence>
<keyword evidence="21" id="KW-1185">Reference proteome</keyword>
<dbReference type="GO" id="GO:0051301">
    <property type="term" value="P:cell division"/>
    <property type="evidence" value="ECO:0007669"/>
    <property type="project" value="UniProtKB-KW"/>
</dbReference>
<evidence type="ECO:0000256" key="9">
    <source>
        <dbReference type="ARBA" id="ARBA00022776"/>
    </source>
</evidence>
<evidence type="ECO:0000313" key="20">
    <source>
        <dbReference type="EMBL" id="CAG88580.2"/>
    </source>
</evidence>
<dbReference type="VEuPathDB" id="FungiDB:DEHA2E22924g"/>
<keyword evidence="14" id="KW-0539">Nucleus</keyword>
<evidence type="ECO:0000256" key="1">
    <source>
        <dbReference type="ARBA" id="ARBA00004123"/>
    </source>
</evidence>
<evidence type="ECO:0000256" key="4">
    <source>
        <dbReference type="ARBA" id="ARBA00008491"/>
    </source>
</evidence>
<evidence type="ECO:0000256" key="7">
    <source>
        <dbReference type="ARBA" id="ARBA00022618"/>
    </source>
</evidence>
<keyword evidence="9" id="KW-0498">Mitosis</keyword>
<evidence type="ECO:0000256" key="17">
    <source>
        <dbReference type="ARBA" id="ARBA00044112"/>
    </source>
</evidence>
<dbReference type="AlphaFoldDB" id="Q6BNC4"/>
<dbReference type="OrthoDB" id="10016597at2759"/>
<dbReference type="RefSeq" id="XP_460296.2">
    <property type="nucleotide sequence ID" value="XM_460296.1"/>
</dbReference>
<dbReference type="FunCoup" id="Q6BNC4">
    <property type="interactions" value="33"/>
</dbReference>
<keyword evidence="11" id="KW-0995">Kinetochore</keyword>
<dbReference type="KEGG" id="dha:DEHA2E22924g"/>
<keyword evidence="12" id="KW-0175">Coiled coil</keyword>
<evidence type="ECO:0000256" key="2">
    <source>
        <dbReference type="ARBA" id="ARBA00004186"/>
    </source>
</evidence>
<keyword evidence="8" id="KW-0493">Microtubule</keyword>
<comment type="similarity">
    <text evidence="4">Belongs to the DASH complex SPC34 family.</text>
</comment>
<evidence type="ECO:0000256" key="5">
    <source>
        <dbReference type="ARBA" id="ARBA00022454"/>
    </source>
</evidence>
<keyword evidence="16" id="KW-0137">Centromere</keyword>
<dbReference type="Proteomes" id="UP000000599">
    <property type="component" value="Chromosome E"/>
</dbReference>
<keyword evidence="6" id="KW-0963">Cytoplasm</keyword>
<keyword evidence="5" id="KW-0158">Chromosome</keyword>
<dbReference type="EMBL" id="CR382137">
    <property type="protein sequence ID" value="CAG88580.2"/>
    <property type="molecule type" value="Genomic_DNA"/>
</dbReference>
<evidence type="ECO:0000256" key="6">
    <source>
        <dbReference type="ARBA" id="ARBA00022490"/>
    </source>
</evidence>
<accession>Q6BNC4</accession>
<proteinExistence type="inferred from homology"/>
<keyword evidence="10" id="KW-0159">Chromosome partition</keyword>
<feature type="compositionally biased region" description="Acidic residues" evidence="19">
    <location>
        <begin position="260"/>
        <end position="273"/>
    </location>
</feature>
<dbReference type="GO" id="GO:0005876">
    <property type="term" value="C:spindle microtubule"/>
    <property type="evidence" value="ECO:0007669"/>
    <property type="project" value="InterPro"/>
</dbReference>
<dbReference type="GO" id="GO:0042729">
    <property type="term" value="C:DASH complex"/>
    <property type="evidence" value="ECO:0007669"/>
    <property type="project" value="InterPro"/>
</dbReference>
<dbReference type="InParanoid" id="Q6BNC4"/>
<evidence type="ECO:0000256" key="10">
    <source>
        <dbReference type="ARBA" id="ARBA00022829"/>
    </source>
</evidence>
<evidence type="ECO:0000256" key="18">
    <source>
        <dbReference type="ARBA" id="ARBA00044346"/>
    </source>
</evidence>
<protein>
    <recommendedName>
        <fullName evidence="17">DASH complex subunit SPC34</fullName>
    </recommendedName>
    <alternativeName>
        <fullName evidence="18">Outer kinetochore protein SPC34</fullName>
    </alternativeName>
</protein>
<dbReference type="STRING" id="284592.Q6BNC4"/>
<dbReference type="HOGENOM" id="CLU_085450_0_0_1"/>
<evidence type="ECO:0000256" key="3">
    <source>
        <dbReference type="ARBA" id="ARBA00004629"/>
    </source>
</evidence>
<evidence type="ECO:0000256" key="12">
    <source>
        <dbReference type="ARBA" id="ARBA00023054"/>
    </source>
</evidence>
<evidence type="ECO:0000256" key="8">
    <source>
        <dbReference type="ARBA" id="ARBA00022701"/>
    </source>
</evidence>
<keyword evidence="15" id="KW-0131">Cell cycle</keyword>
<keyword evidence="13" id="KW-0206">Cytoskeleton</keyword>
<evidence type="ECO:0000256" key="14">
    <source>
        <dbReference type="ARBA" id="ARBA00023242"/>
    </source>
</evidence>
<dbReference type="GeneID" id="2902536"/>
<dbReference type="Pfam" id="PF08657">
    <property type="entry name" value="DASH_Spc34"/>
    <property type="match status" value="2"/>
</dbReference>
<evidence type="ECO:0000313" key="21">
    <source>
        <dbReference type="Proteomes" id="UP000000599"/>
    </source>
</evidence>
<organism evidence="20 21">
    <name type="scientific">Debaryomyces hansenii (strain ATCC 36239 / CBS 767 / BCRC 21394 / JCM 1990 / NBRC 0083 / IGC 2968)</name>
    <name type="common">Yeast</name>
    <name type="synonym">Torulaspora hansenii</name>
    <dbReference type="NCBI Taxonomy" id="284592"/>
    <lineage>
        <taxon>Eukaryota</taxon>
        <taxon>Fungi</taxon>
        <taxon>Dikarya</taxon>
        <taxon>Ascomycota</taxon>
        <taxon>Saccharomycotina</taxon>
        <taxon>Pichiomycetes</taxon>
        <taxon>Debaryomycetaceae</taxon>
        <taxon>Debaryomyces</taxon>
    </lineage>
</organism>
<gene>
    <name evidence="20" type="ordered locus">DEHA2E22924g</name>
</gene>
<comment type="subcellular location">
    <subcellularLocation>
        <location evidence="3">Chromosome</location>
        <location evidence="3">Centromere</location>
        <location evidence="3">Kinetochore</location>
    </subcellularLocation>
    <subcellularLocation>
        <location evidence="2">Cytoplasm</location>
        <location evidence="2">Cytoskeleton</location>
        <location evidence="2">Spindle</location>
    </subcellularLocation>
    <subcellularLocation>
        <location evidence="1">Nucleus</location>
    </subcellularLocation>
</comment>
<keyword evidence="7" id="KW-0132">Cell division</keyword>
<dbReference type="OMA" id="QTERWIF"/>
<name>Q6BNC4_DEBHA</name>
<reference evidence="20 21" key="1">
    <citation type="journal article" date="2004" name="Nature">
        <title>Genome evolution in yeasts.</title>
        <authorList>
            <consortium name="Genolevures"/>
            <person name="Dujon B."/>
            <person name="Sherman D."/>
            <person name="Fischer G."/>
            <person name="Durrens P."/>
            <person name="Casaregola S."/>
            <person name="Lafontaine I."/>
            <person name="de Montigny J."/>
            <person name="Marck C."/>
            <person name="Neuveglise C."/>
            <person name="Talla E."/>
            <person name="Goffard N."/>
            <person name="Frangeul L."/>
            <person name="Aigle M."/>
            <person name="Anthouard V."/>
            <person name="Babour A."/>
            <person name="Barbe V."/>
            <person name="Barnay S."/>
            <person name="Blanchin S."/>
            <person name="Beckerich J.M."/>
            <person name="Beyne E."/>
            <person name="Bleykasten C."/>
            <person name="Boisrame A."/>
            <person name="Boyer J."/>
            <person name="Cattolico L."/>
            <person name="Confanioleri F."/>
            <person name="de Daruvar A."/>
            <person name="Despons L."/>
            <person name="Fabre E."/>
            <person name="Fairhead C."/>
            <person name="Ferry-Dumazet H."/>
            <person name="Groppi A."/>
            <person name="Hantraye F."/>
            <person name="Hennequin C."/>
            <person name="Jauniaux N."/>
            <person name="Joyet P."/>
            <person name="Kachouri R."/>
            <person name="Kerrest A."/>
            <person name="Koszul R."/>
            <person name="Lemaire M."/>
            <person name="Lesur I."/>
            <person name="Ma L."/>
            <person name="Muller H."/>
            <person name="Nicaud J.M."/>
            <person name="Nikolski M."/>
            <person name="Oztas S."/>
            <person name="Ozier-Kalogeropoulos O."/>
            <person name="Pellenz S."/>
            <person name="Potier S."/>
            <person name="Richard G.F."/>
            <person name="Straub M.L."/>
            <person name="Suleau A."/>
            <person name="Swennene D."/>
            <person name="Tekaia F."/>
            <person name="Wesolowski-Louvel M."/>
            <person name="Westhof E."/>
            <person name="Wirth B."/>
            <person name="Zeniou-Meyer M."/>
            <person name="Zivanovic I."/>
            <person name="Bolotin-Fukuhara M."/>
            <person name="Thierry A."/>
            <person name="Bouchier C."/>
            <person name="Caudron B."/>
            <person name="Scarpelli C."/>
            <person name="Gaillardin C."/>
            <person name="Weissenbach J."/>
            <person name="Wincker P."/>
            <person name="Souciet J.L."/>
        </authorList>
    </citation>
    <scope>NUCLEOTIDE SEQUENCE [LARGE SCALE GENOMIC DNA]</scope>
    <source>
        <strain evidence="21">ATCC 36239 / CBS 767 / BCRC 21394 / JCM 1990 / NBRC 0083 / IGC 2968</strain>
    </source>
</reference>
<dbReference type="GO" id="GO:0008608">
    <property type="term" value="P:attachment of spindle microtubules to kinetochore"/>
    <property type="evidence" value="ECO:0007669"/>
    <property type="project" value="InterPro"/>
</dbReference>
<feature type="region of interest" description="Disordered" evidence="19">
    <location>
        <begin position="245"/>
        <end position="273"/>
    </location>
</feature>
<evidence type="ECO:0000256" key="15">
    <source>
        <dbReference type="ARBA" id="ARBA00023306"/>
    </source>
</evidence>
<dbReference type="InterPro" id="IPR013966">
    <property type="entry name" value="Spc34"/>
</dbReference>
<sequence length="299" mass="34359">MPSLSYFLDRTKQSCESISSLKFQSPGIFTNSFIKEPSITSLLKDAEEHEQALYKINKPRGFNNLSKPLIPNNKNDKEKESIRMQLEMRPERIDGKSCYVDYSFNDFTNVNMNNNKQAPPSEQAKRTAVRIPEIVKESIENVHENNDVPSSPEKIINVNLIPESIISSDNINDICETILGLIRRYPNLIQENKTAPDASLLSDIVVYHQEYNSLTNEIYELEEVVAEQKDQLNFYNINLSERSPIDRSPIRGHKRSHEESSDDTENPDDSVDIDELIAQEESEIQELEDQLTKRQKISI</sequence>